<evidence type="ECO:0000256" key="4">
    <source>
        <dbReference type="ARBA" id="ARBA00022989"/>
    </source>
</evidence>
<dbReference type="SUPFAM" id="SSF103481">
    <property type="entry name" value="Multidrug resistance efflux transporter EmrE"/>
    <property type="match status" value="2"/>
</dbReference>
<evidence type="ECO:0000256" key="3">
    <source>
        <dbReference type="ARBA" id="ARBA00022692"/>
    </source>
</evidence>
<feature type="transmembrane region" description="Helical" evidence="6">
    <location>
        <begin position="271"/>
        <end position="290"/>
    </location>
</feature>
<dbReference type="EMBL" id="WXZT01000011">
    <property type="protein sequence ID" value="MZZ13938.1"/>
    <property type="molecule type" value="Genomic_DNA"/>
</dbReference>
<dbReference type="InterPro" id="IPR037185">
    <property type="entry name" value="EmrE-like"/>
</dbReference>
<evidence type="ECO:0000313" key="8">
    <source>
        <dbReference type="EMBL" id="MZZ13938.1"/>
    </source>
</evidence>
<accession>A0A7M3B4F5</accession>
<dbReference type="GO" id="GO:0005886">
    <property type="term" value="C:plasma membrane"/>
    <property type="evidence" value="ECO:0007669"/>
    <property type="project" value="UniProtKB-SubCell"/>
</dbReference>
<comment type="subcellular location">
    <subcellularLocation>
        <location evidence="1">Cell membrane</location>
        <topology evidence="1">Multi-pass membrane protein</topology>
    </subcellularLocation>
</comment>
<feature type="transmembrane region" description="Helical" evidence="6">
    <location>
        <begin position="155"/>
        <end position="174"/>
    </location>
</feature>
<dbReference type="PANTHER" id="PTHR42920">
    <property type="entry name" value="OS03G0707200 PROTEIN-RELATED"/>
    <property type="match status" value="1"/>
</dbReference>
<proteinExistence type="predicted"/>
<protein>
    <submittedName>
        <fullName evidence="8">EamA family transporter</fullName>
    </submittedName>
</protein>
<keyword evidence="5 6" id="KW-0472">Membrane</keyword>
<keyword evidence="4 6" id="KW-1133">Transmembrane helix</keyword>
<evidence type="ECO:0000256" key="6">
    <source>
        <dbReference type="SAM" id="Phobius"/>
    </source>
</evidence>
<dbReference type="InterPro" id="IPR000620">
    <property type="entry name" value="EamA_dom"/>
</dbReference>
<dbReference type="PANTHER" id="PTHR42920:SF11">
    <property type="entry name" value="INNER MEMBRANE PROTEIN YTFF"/>
    <property type="match status" value="1"/>
</dbReference>
<evidence type="ECO:0000313" key="9">
    <source>
        <dbReference type="Proteomes" id="UP000644192"/>
    </source>
</evidence>
<sequence>MSRRIAIYLLPILAALIWAGSTVVNRLAVGVIEPAAISFYRWLLALLVLTPWLLPRIWRQRRLIRRHFWQLFVLGVLGMALYQSLAYFAAHTVSATSMGLILGTMPLLTTLLALPLMGVQPSRSVWLGCLLSFCGLILLISAGHPSRLWREGVGLGQFLMLMASLSYAIYCLLLKRWQLPIATWESLYMQILCGLLVLLPAFLLSPSQQLTAQNLPLVIYAGLFASALAPGLWNHALAVIGAERVAVFMNLTPLFTGLLAVVLLGEALHGYHAIGGGLILVGIAVVQGLLPLSRRAIRGAGLRG</sequence>
<dbReference type="AlphaFoldDB" id="A0A7M3B4F5"/>
<reference evidence="8" key="1">
    <citation type="submission" date="2020-01" db="EMBL/GenBank/DDBJ databases">
        <title>Bacteria Cultured from War Wounds Associated with the Conflict in Eastern Ukraine.</title>
        <authorList>
            <person name="Snesrud E."/>
            <person name="Galac M.R."/>
            <person name="Mc Gann P."/>
            <person name="Valentine K."/>
            <person name="Viacheslav K."/>
        </authorList>
    </citation>
    <scope>NUCLEOTIDE SEQUENCE</scope>
    <source>
        <strain evidence="8">VNMU148</strain>
    </source>
</reference>
<feature type="transmembrane region" description="Helical" evidence="6">
    <location>
        <begin position="245"/>
        <end position="265"/>
    </location>
</feature>
<feature type="transmembrane region" description="Helical" evidence="6">
    <location>
        <begin position="186"/>
        <end position="205"/>
    </location>
</feature>
<gene>
    <name evidence="8" type="ORF">GUL26_16945</name>
</gene>
<feature type="domain" description="EamA" evidence="7">
    <location>
        <begin position="155"/>
        <end position="286"/>
    </location>
</feature>
<feature type="domain" description="EamA" evidence="7">
    <location>
        <begin position="8"/>
        <end position="140"/>
    </location>
</feature>
<evidence type="ECO:0000259" key="7">
    <source>
        <dbReference type="Pfam" id="PF00892"/>
    </source>
</evidence>
<keyword evidence="2" id="KW-1003">Cell membrane</keyword>
<feature type="transmembrane region" description="Helical" evidence="6">
    <location>
        <begin position="217"/>
        <end position="233"/>
    </location>
</feature>
<feature type="transmembrane region" description="Helical" evidence="6">
    <location>
        <begin position="67"/>
        <end position="89"/>
    </location>
</feature>
<feature type="transmembrane region" description="Helical" evidence="6">
    <location>
        <begin position="95"/>
        <end position="117"/>
    </location>
</feature>
<dbReference type="Pfam" id="PF00892">
    <property type="entry name" value="EamA"/>
    <property type="match status" value="2"/>
</dbReference>
<feature type="transmembrane region" description="Helical" evidence="6">
    <location>
        <begin position="36"/>
        <end position="55"/>
    </location>
</feature>
<organism evidence="8 9">
    <name type="scientific">Pseudomonas aeruginosa</name>
    <dbReference type="NCBI Taxonomy" id="287"/>
    <lineage>
        <taxon>Bacteria</taxon>
        <taxon>Pseudomonadati</taxon>
        <taxon>Pseudomonadota</taxon>
        <taxon>Gammaproteobacteria</taxon>
        <taxon>Pseudomonadales</taxon>
        <taxon>Pseudomonadaceae</taxon>
        <taxon>Pseudomonas</taxon>
    </lineage>
</organism>
<evidence type="ECO:0000256" key="2">
    <source>
        <dbReference type="ARBA" id="ARBA00022475"/>
    </source>
</evidence>
<comment type="caution">
    <text evidence="8">The sequence shown here is derived from an EMBL/GenBank/DDBJ whole genome shotgun (WGS) entry which is preliminary data.</text>
</comment>
<evidence type="ECO:0000256" key="1">
    <source>
        <dbReference type="ARBA" id="ARBA00004651"/>
    </source>
</evidence>
<name>A0A7M3B4F5_PSEAI</name>
<evidence type="ECO:0000256" key="5">
    <source>
        <dbReference type="ARBA" id="ARBA00023136"/>
    </source>
</evidence>
<dbReference type="InterPro" id="IPR051258">
    <property type="entry name" value="Diverse_Substrate_Transporter"/>
</dbReference>
<keyword evidence="3 6" id="KW-0812">Transmembrane</keyword>
<dbReference type="Proteomes" id="UP000644192">
    <property type="component" value="Unassembled WGS sequence"/>
</dbReference>
<dbReference type="RefSeq" id="WP_023081325.1">
    <property type="nucleotide sequence ID" value="NZ_BSAU01000005.1"/>
</dbReference>
<feature type="transmembrane region" description="Helical" evidence="6">
    <location>
        <begin position="124"/>
        <end position="143"/>
    </location>
</feature>